<keyword evidence="2" id="KW-1185">Reference proteome</keyword>
<comment type="caution">
    <text evidence="1">The sequence shown here is derived from an EMBL/GenBank/DDBJ whole genome shotgun (WGS) entry which is preliminary data.</text>
</comment>
<name>A0ACC4BW58_POPAL</name>
<gene>
    <name evidence="1" type="ORF">D5086_017225</name>
</gene>
<protein>
    <submittedName>
        <fullName evidence="1">Uncharacterized protein</fullName>
    </submittedName>
</protein>
<sequence length="93" mass="11051">MEGEENREDSDEENWWDAWGRRRRMAVAQVICYVAYAICVYHEHCNKECSESATSVESRKRKALEWILDGFLFVDWMLGGFPIRMKDSERLIT</sequence>
<dbReference type="EMBL" id="RCHU02000008">
    <property type="protein sequence ID" value="KAL3582893.1"/>
    <property type="molecule type" value="Genomic_DNA"/>
</dbReference>
<evidence type="ECO:0000313" key="1">
    <source>
        <dbReference type="EMBL" id="KAL3582893.1"/>
    </source>
</evidence>
<dbReference type="Proteomes" id="UP000309997">
    <property type="component" value="Unassembled WGS sequence"/>
</dbReference>
<organism evidence="1 2">
    <name type="scientific">Populus alba</name>
    <name type="common">White poplar</name>
    <dbReference type="NCBI Taxonomy" id="43335"/>
    <lineage>
        <taxon>Eukaryota</taxon>
        <taxon>Viridiplantae</taxon>
        <taxon>Streptophyta</taxon>
        <taxon>Embryophyta</taxon>
        <taxon>Tracheophyta</taxon>
        <taxon>Spermatophyta</taxon>
        <taxon>Magnoliopsida</taxon>
        <taxon>eudicotyledons</taxon>
        <taxon>Gunneridae</taxon>
        <taxon>Pentapetalae</taxon>
        <taxon>rosids</taxon>
        <taxon>fabids</taxon>
        <taxon>Malpighiales</taxon>
        <taxon>Salicaceae</taxon>
        <taxon>Saliceae</taxon>
        <taxon>Populus</taxon>
    </lineage>
</organism>
<reference evidence="1 2" key="1">
    <citation type="journal article" date="2024" name="Plant Biotechnol. J.">
        <title>Genome and CRISPR/Cas9 system of a widespread forest tree (Populus alba) in the world.</title>
        <authorList>
            <person name="Liu Y.J."/>
            <person name="Jiang P.F."/>
            <person name="Han X.M."/>
            <person name="Li X.Y."/>
            <person name="Wang H.M."/>
            <person name="Wang Y.J."/>
            <person name="Wang X.X."/>
            <person name="Zeng Q.Y."/>
        </authorList>
    </citation>
    <scope>NUCLEOTIDE SEQUENCE [LARGE SCALE GENOMIC DNA]</scope>
    <source>
        <strain evidence="2">cv. PAL-ZL1</strain>
    </source>
</reference>
<proteinExistence type="predicted"/>
<evidence type="ECO:0000313" key="2">
    <source>
        <dbReference type="Proteomes" id="UP000309997"/>
    </source>
</evidence>
<accession>A0ACC4BW58</accession>